<dbReference type="PRINTS" id="PR00412">
    <property type="entry name" value="EPOXHYDRLASE"/>
</dbReference>
<comment type="caution">
    <text evidence="2">The sequence shown here is derived from an EMBL/GenBank/DDBJ whole genome shotgun (WGS) entry which is preliminary data.</text>
</comment>
<dbReference type="SUPFAM" id="SSF53474">
    <property type="entry name" value="alpha/beta-Hydrolases"/>
    <property type="match status" value="1"/>
</dbReference>
<sequence>MPALHWAMTRSGPETMNIGEAMTGRRRPFASSGGRLMKRIPFPGSSRCRHILTTYLNQRIKHYNKNRAWAYLGGNCVGPGPRHHGGWFPIARLPMFPTKSFTHRGVDLAYMVAGQGPPVMLLHGWPFHKASFRKLIPLLADRFTCYALDAAGMGESGWLPDTDFGFRAHAGRVRALADHLGFERYSVVGHDTGGTVARFLAAEDGARVDRVVVLDSECPGHRPWMIPPLQKLMRSRPGRRVMKRVMAMPGFARLALGGCFVDKTLLDAEFRRLFVGFWLADDRRFGGLAGYLCGIDFALVDELADLHRRIEAPVLFVWGARDTIFPRRMAERVAREAPCCHAFIAVEQAGFLAHEERPAEVARHIADFLEAATQPLPQARPARHQGR</sequence>
<organism evidence="2 3">
    <name type="scientific">Oleomonas cavernae</name>
    <dbReference type="NCBI Taxonomy" id="2320859"/>
    <lineage>
        <taxon>Bacteria</taxon>
        <taxon>Pseudomonadati</taxon>
        <taxon>Pseudomonadota</taxon>
        <taxon>Alphaproteobacteria</taxon>
        <taxon>Acetobacterales</taxon>
        <taxon>Acetobacteraceae</taxon>
        <taxon>Oleomonas</taxon>
    </lineage>
</organism>
<proteinExistence type="predicted"/>
<reference evidence="2 3" key="1">
    <citation type="submission" date="2018-09" db="EMBL/GenBank/DDBJ databases">
        <authorList>
            <person name="Zhu H."/>
        </authorList>
    </citation>
    <scope>NUCLEOTIDE SEQUENCE [LARGE SCALE GENOMIC DNA]</scope>
    <source>
        <strain evidence="2 3">K1W22B-8</strain>
    </source>
</reference>
<dbReference type="InterPro" id="IPR029058">
    <property type="entry name" value="AB_hydrolase_fold"/>
</dbReference>
<name>A0A418WIT6_9PROT</name>
<dbReference type="GO" id="GO:0016787">
    <property type="term" value="F:hydrolase activity"/>
    <property type="evidence" value="ECO:0007669"/>
    <property type="project" value="UniProtKB-KW"/>
</dbReference>
<keyword evidence="3" id="KW-1185">Reference proteome</keyword>
<dbReference type="InterPro" id="IPR050266">
    <property type="entry name" value="AB_hydrolase_sf"/>
</dbReference>
<evidence type="ECO:0000313" key="2">
    <source>
        <dbReference type="EMBL" id="RJF89934.1"/>
    </source>
</evidence>
<dbReference type="AlphaFoldDB" id="A0A418WIT6"/>
<feature type="domain" description="AB hydrolase-1" evidence="1">
    <location>
        <begin position="117"/>
        <end position="358"/>
    </location>
</feature>
<dbReference type="EMBL" id="QYUK01000011">
    <property type="protein sequence ID" value="RJF89934.1"/>
    <property type="molecule type" value="Genomic_DNA"/>
</dbReference>
<dbReference type="PANTHER" id="PTHR43798">
    <property type="entry name" value="MONOACYLGLYCEROL LIPASE"/>
    <property type="match status" value="1"/>
</dbReference>
<gene>
    <name evidence="2" type="ORF">D3874_09925</name>
</gene>
<keyword evidence="2" id="KW-0378">Hydrolase</keyword>
<protein>
    <submittedName>
        <fullName evidence="2">Alpha/beta hydrolase</fullName>
    </submittedName>
</protein>
<accession>A0A418WIT6</accession>
<dbReference type="InterPro" id="IPR000639">
    <property type="entry name" value="Epox_hydrolase-like"/>
</dbReference>
<dbReference type="Pfam" id="PF00561">
    <property type="entry name" value="Abhydrolase_1"/>
    <property type="match status" value="1"/>
</dbReference>
<evidence type="ECO:0000313" key="3">
    <source>
        <dbReference type="Proteomes" id="UP000284605"/>
    </source>
</evidence>
<dbReference type="Proteomes" id="UP000284605">
    <property type="component" value="Unassembled WGS sequence"/>
</dbReference>
<evidence type="ECO:0000259" key="1">
    <source>
        <dbReference type="Pfam" id="PF00561"/>
    </source>
</evidence>
<dbReference type="InterPro" id="IPR000073">
    <property type="entry name" value="AB_hydrolase_1"/>
</dbReference>
<dbReference type="Gene3D" id="3.40.50.1820">
    <property type="entry name" value="alpha/beta hydrolase"/>
    <property type="match status" value="1"/>
</dbReference>
<dbReference type="PRINTS" id="PR00111">
    <property type="entry name" value="ABHYDROLASE"/>
</dbReference>